<sequence length="294" mass="32634">MVLIVGESDPLLDPQDPLGFPALSNTVVNPMAVPGHAARGEGEFEREEGEIDQDIICQVQEDGHALGKEEGCKNDAEVHNNEEISTKASWSSRSFGDPMEKQEELSLFFVTHVGEEEGKPKRGKCNSEDLWEDISFLKLALIGFFLGGKPGFTYEKVSLEKQRKIRGRLKTFLLSNGSFLFQFSEAEDMSRVLEKGVWLVGEKPIFLKPLSRKCVLNTNGVKEGLFVPTEQLVTGIEGHLPMYALNLLQMKTFQSSSPWKMTMGISFSNQFDMIGVRIDAPLAGSLAIRPLTAH</sequence>
<dbReference type="Proteomes" id="UP001141806">
    <property type="component" value="Unassembled WGS sequence"/>
</dbReference>
<organism evidence="2 3">
    <name type="scientific">Protea cynaroides</name>
    <dbReference type="NCBI Taxonomy" id="273540"/>
    <lineage>
        <taxon>Eukaryota</taxon>
        <taxon>Viridiplantae</taxon>
        <taxon>Streptophyta</taxon>
        <taxon>Embryophyta</taxon>
        <taxon>Tracheophyta</taxon>
        <taxon>Spermatophyta</taxon>
        <taxon>Magnoliopsida</taxon>
        <taxon>Proteales</taxon>
        <taxon>Proteaceae</taxon>
        <taxon>Protea</taxon>
    </lineage>
</organism>
<dbReference type="EMBL" id="JAMYWD010000011">
    <property type="protein sequence ID" value="KAJ4955302.1"/>
    <property type="molecule type" value="Genomic_DNA"/>
</dbReference>
<dbReference type="AlphaFoldDB" id="A0A9Q0H0D8"/>
<accession>A0A9Q0H0D8</accession>
<gene>
    <name evidence="2" type="ORF">NE237_012085</name>
</gene>
<feature type="domain" description="DUF4283" evidence="1">
    <location>
        <begin position="137"/>
        <end position="215"/>
    </location>
</feature>
<keyword evidence="3" id="KW-1185">Reference proteome</keyword>
<name>A0A9Q0H0D8_9MAGN</name>
<evidence type="ECO:0000313" key="3">
    <source>
        <dbReference type="Proteomes" id="UP001141806"/>
    </source>
</evidence>
<comment type="caution">
    <text evidence="2">The sequence shown here is derived from an EMBL/GenBank/DDBJ whole genome shotgun (WGS) entry which is preliminary data.</text>
</comment>
<evidence type="ECO:0000313" key="2">
    <source>
        <dbReference type="EMBL" id="KAJ4955302.1"/>
    </source>
</evidence>
<evidence type="ECO:0000259" key="1">
    <source>
        <dbReference type="Pfam" id="PF14111"/>
    </source>
</evidence>
<protein>
    <recommendedName>
        <fullName evidence="1">DUF4283 domain-containing protein</fullName>
    </recommendedName>
</protein>
<dbReference type="OrthoDB" id="1939300at2759"/>
<dbReference type="InterPro" id="IPR025558">
    <property type="entry name" value="DUF4283"/>
</dbReference>
<dbReference type="Pfam" id="PF14111">
    <property type="entry name" value="DUF4283"/>
    <property type="match status" value="1"/>
</dbReference>
<proteinExistence type="predicted"/>
<reference evidence="2" key="1">
    <citation type="journal article" date="2023" name="Plant J.">
        <title>The genome of the king protea, Protea cynaroides.</title>
        <authorList>
            <person name="Chang J."/>
            <person name="Duong T.A."/>
            <person name="Schoeman C."/>
            <person name="Ma X."/>
            <person name="Roodt D."/>
            <person name="Barker N."/>
            <person name="Li Z."/>
            <person name="Van de Peer Y."/>
            <person name="Mizrachi E."/>
        </authorList>
    </citation>
    <scope>NUCLEOTIDE SEQUENCE</scope>
    <source>
        <tissue evidence="2">Young leaves</tissue>
    </source>
</reference>